<proteinExistence type="inferred from homology"/>
<reference evidence="4" key="1">
    <citation type="submission" date="2014-08" db="EMBL/GenBank/DDBJ databases">
        <authorList>
            <person name="Sharma Rahul"/>
            <person name="Thines Marco"/>
        </authorList>
    </citation>
    <scope>NUCLEOTIDE SEQUENCE</scope>
</reference>
<protein>
    <submittedName>
        <fullName evidence="4">Aldo/keto reductase family proteins</fullName>
    </submittedName>
</protein>
<dbReference type="InterPro" id="IPR036812">
    <property type="entry name" value="NAD(P)_OxRdtase_dom_sf"/>
</dbReference>
<accession>A0A0F7SQ73</accession>
<dbReference type="Pfam" id="PF00248">
    <property type="entry name" value="Aldo_ket_red"/>
    <property type="match status" value="1"/>
</dbReference>
<dbReference type="PRINTS" id="PR00069">
    <property type="entry name" value="ALDKETRDTASE"/>
</dbReference>
<dbReference type="AlphaFoldDB" id="A0A0F7SQ73"/>
<dbReference type="InterPro" id="IPR023210">
    <property type="entry name" value="NADP_OxRdtase_dom"/>
</dbReference>
<evidence type="ECO:0000259" key="3">
    <source>
        <dbReference type="Pfam" id="PF00248"/>
    </source>
</evidence>
<dbReference type="SUPFAM" id="SSF51430">
    <property type="entry name" value="NAD(P)-linked oxidoreductase"/>
    <property type="match status" value="1"/>
</dbReference>
<dbReference type="PANTHER" id="PTHR43827">
    <property type="entry name" value="2,5-DIKETO-D-GLUCONIC ACID REDUCTASE"/>
    <property type="match status" value="1"/>
</dbReference>
<evidence type="ECO:0000313" key="4">
    <source>
        <dbReference type="EMBL" id="CED84357.1"/>
    </source>
</evidence>
<sequence length="434" mass="49008">MTEALSLQSTIKLNDGVEVPVLGLGVYEMTDDQTIQAVTWALEAGVRHVDTATWYENETACKKAIEGFLKKSGLPRSDVFYTTKLREPMPYDRALKAIEYSVKHAPGGIIDLYLMHSAIGGPKLREESWKAMEKAKKDGYVRSIGVSNWGVAHIQEHIERVKDDSKPDCISLPSLNQIDLHPFMTREPIVKICKENGIYLEAWAPLVRGLRFNHPVIQKIAKKHDVTPAQAMIRWSLQKGFVCIPKSVSKGRIESNTDVFGFELTEAEINEMSGLDEYLITDWDASAPDRNSVKNTGQTKISICEIMNYFSHMLETKCTWAGRWSAIGSPTTRDYDDHSRNELRHLFSQEPSFSQQQDKSVREGSAVWLKVEHVLSYLMPSVVIFYKPEEPKIHADTISGSIPTVEACESKAKDVFKLIKPMGDRNKLLFETSI</sequence>
<name>A0A0F7SQ73_PHARH</name>
<dbReference type="FunFam" id="3.20.20.100:FF:000015">
    <property type="entry name" value="Oxidoreductase, aldo/keto reductase family"/>
    <property type="match status" value="1"/>
</dbReference>
<keyword evidence="2" id="KW-0560">Oxidoreductase</keyword>
<dbReference type="EMBL" id="LN483157">
    <property type="protein sequence ID" value="CED84357.1"/>
    <property type="molecule type" value="Genomic_DNA"/>
</dbReference>
<organism evidence="4">
    <name type="scientific">Phaffia rhodozyma</name>
    <name type="common">Yeast</name>
    <name type="synonym">Xanthophyllomyces dendrorhous</name>
    <dbReference type="NCBI Taxonomy" id="264483"/>
    <lineage>
        <taxon>Eukaryota</taxon>
        <taxon>Fungi</taxon>
        <taxon>Dikarya</taxon>
        <taxon>Basidiomycota</taxon>
        <taxon>Agaricomycotina</taxon>
        <taxon>Tremellomycetes</taxon>
        <taxon>Cystofilobasidiales</taxon>
        <taxon>Mrakiaceae</taxon>
        <taxon>Phaffia</taxon>
    </lineage>
</organism>
<feature type="domain" description="NADP-dependent oxidoreductase" evidence="3">
    <location>
        <begin position="28"/>
        <end position="276"/>
    </location>
</feature>
<dbReference type="CDD" id="cd19071">
    <property type="entry name" value="AKR_AKR1-5-like"/>
    <property type="match status" value="1"/>
</dbReference>
<dbReference type="InterPro" id="IPR018170">
    <property type="entry name" value="Aldo/ket_reductase_CS"/>
</dbReference>
<evidence type="ECO:0000256" key="2">
    <source>
        <dbReference type="ARBA" id="ARBA00023002"/>
    </source>
</evidence>
<dbReference type="GO" id="GO:0016491">
    <property type="term" value="F:oxidoreductase activity"/>
    <property type="evidence" value="ECO:0007669"/>
    <property type="project" value="UniProtKB-KW"/>
</dbReference>
<dbReference type="PROSITE" id="PS00063">
    <property type="entry name" value="ALDOKETO_REDUCTASE_3"/>
    <property type="match status" value="1"/>
</dbReference>
<dbReference type="InterPro" id="IPR020471">
    <property type="entry name" value="AKR"/>
</dbReference>
<dbReference type="Gene3D" id="3.20.20.100">
    <property type="entry name" value="NADP-dependent oxidoreductase domain"/>
    <property type="match status" value="1"/>
</dbReference>
<evidence type="ECO:0000256" key="1">
    <source>
        <dbReference type="ARBA" id="ARBA00007905"/>
    </source>
</evidence>
<comment type="similarity">
    <text evidence="1">Belongs to the aldo/keto reductase family.</text>
</comment>
<dbReference type="PANTHER" id="PTHR43827:SF13">
    <property type="entry name" value="ALDO_KETO REDUCTASE FAMILY PROTEIN"/>
    <property type="match status" value="1"/>
</dbReference>